<evidence type="ECO:0000313" key="1">
    <source>
        <dbReference type="EMBL" id="KAF0766061.1"/>
    </source>
</evidence>
<keyword evidence="1" id="KW-0378">Hydrolase</keyword>
<accession>A0A6G0Z6D1</accession>
<keyword evidence="1" id="KW-0547">Nucleotide-binding</keyword>
<organism evidence="1 2">
    <name type="scientific">Aphis craccivora</name>
    <name type="common">Cowpea aphid</name>
    <dbReference type="NCBI Taxonomy" id="307492"/>
    <lineage>
        <taxon>Eukaryota</taxon>
        <taxon>Metazoa</taxon>
        <taxon>Ecdysozoa</taxon>
        <taxon>Arthropoda</taxon>
        <taxon>Hexapoda</taxon>
        <taxon>Insecta</taxon>
        <taxon>Pterygota</taxon>
        <taxon>Neoptera</taxon>
        <taxon>Paraneoptera</taxon>
        <taxon>Hemiptera</taxon>
        <taxon>Sternorrhyncha</taxon>
        <taxon>Aphidomorpha</taxon>
        <taxon>Aphidoidea</taxon>
        <taxon>Aphididae</taxon>
        <taxon>Aphidini</taxon>
        <taxon>Aphis</taxon>
        <taxon>Aphis</taxon>
    </lineage>
</organism>
<dbReference type="GO" id="GO:0004386">
    <property type="term" value="F:helicase activity"/>
    <property type="evidence" value="ECO:0007669"/>
    <property type="project" value="UniProtKB-KW"/>
</dbReference>
<keyword evidence="1" id="KW-0347">Helicase</keyword>
<keyword evidence="1" id="KW-0067">ATP-binding</keyword>
<dbReference type="AlphaFoldDB" id="A0A6G0Z6D1"/>
<reference evidence="1 2" key="1">
    <citation type="submission" date="2019-08" db="EMBL/GenBank/DDBJ databases">
        <title>Whole genome of Aphis craccivora.</title>
        <authorList>
            <person name="Voronova N.V."/>
            <person name="Shulinski R.S."/>
            <person name="Bandarenka Y.V."/>
            <person name="Zhorov D.G."/>
            <person name="Warner D."/>
        </authorList>
    </citation>
    <scope>NUCLEOTIDE SEQUENCE [LARGE SCALE GENOMIC DNA]</scope>
    <source>
        <strain evidence="1">180601</strain>
        <tissue evidence="1">Whole Body</tissue>
    </source>
</reference>
<comment type="caution">
    <text evidence="1">The sequence shown here is derived from an EMBL/GenBank/DDBJ whole genome shotgun (WGS) entry which is preliminary data.</text>
</comment>
<protein>
    <submittedName>
        <fullName evidence="1">ATP-dependent DNA helicase</fullName>
    </submittedName>
</protein>
<gene>
    <name evidence="1" type="ORF">FWK35_00032873</name>
</gene>
<proteinExistence type="predicted"/>
<dbReference type="Proteomes" id="UP000478052">
    <property type="component" value="Unassembled WGS sequence"/>
</dbReference>
<evidence type="ECO:0000313" key="2">
    <source>
        <dbReference type="Proteomes" id="UP000478052"/>
    </source>
</evidence>
<dbReference type="EMBL" id="VUJU01001271">
    <property type="protein sequence ID" value="KAF0766061.1"/>
    <property type="molecule type" value="Genomic_DNA"/>
</dbReference>
<name>A0A6G0Z6D1_APHCR</name>
<keyword evidence="2" id="KW-1185">Reference proteome</keyword>
<sequence length="162" mass="18766">MWCCNIQFNNDIYNEALILIDNIILLILNNTNLELYKLPKPNRENATYDIPDDYLKEVTYDTTTLETFAPQTEKKCTERQNKMPLVEQENINICSQFNNCKYKSTEIIVIPVASCKISDTLLYNGKTAHSAFKLCGIPVFQMAQLTREVRWYALVDSTFFSV</sequence>